<proteinExistence type="predicted"/>
<organism evidence="2 3">
    <name type="scientific">Brassica cretica</name>
    <name type="common">Mustard</name>
    <dbReference type="NCBI Taxonomy" id="69181"/>
    <lineage>
        <taxon>Eukaryota</taxon>
        <taxon>Viridiplantae</taxon>
        <taxon>Streptophyta</taxon>
        <taxon>Embryophyta</taxon>
        <taxon>Tracheophyta</taxon>
        <taxon>Spermatophyta</taxon>
        <taxon>Magnoliopsida</taxon>
        <taxon>eudicotyledons</taxon>
        <taxon>Gunneridae</taxon>
        <taxon>Pentapetalae</taxon>
        <taxon>rosids</taxon>
        <taxon>malvids</taxon>
        <taxon>Brassicales</taxon>
        <taxon>Brassicaceae</taxon>
        <taxon>Brassiceae</taxon>
        <taxon>Brassica</taxon>
    </lineage>
</organism>
<dbReference type="PANTHER" id="PTHR47594">
    <property type="entry name" value="PPR CONTAINING PLANT-LIKE PROTEIN"/>
    <property type="match status" value="1"/>
</dbReference>
<dbReference type="AlphaFoldDB" id="A0A8S9NJL0"/>
<dbReference type="GO" id="GO:0003723">
    <property type="term" value="F:RNA binding"/>
    <property type="evidence" value="ECO:0007669"/>
    <property type="project" value="InterPro"/>
</dbReference>
<reference evidence="2" key="1">
    <citation type="submission" date="2019-12" db="EMBL/GenBank/DDBJ databases">
        <title>Genome sequencing and annotation of Brassica cretica.</title>
        <authorList>
            <person name="Studholme D.J."/>
            <person name="Sarris P."/>
        </authorList>
    </citation>
    <scope>NUCLEOTIDE SEQUENCE</scope>
    <source>
        <strain evidence="2">PFS-109/04</strain>
        <tissue evidence="2">Leaf</tissue>
    </source>
</reference>
<feature type="region of interest" description="Disordered" evidence="1">
    <location>
        <begin position="32"/>
        <end position="51"/>
    </location>
</feature>
<dbReference type="GO" id="GO:0009658">
    <property type="term" value="P:chloroplast organization"/>
    <property type="evidence" value="ECO:0007669"/>
    <property type="project" value="InterPro"/>
</dbReference>
<dbReference type="Proteomes" id="UP000712600">
    <property type="component" value="Unassembled WGS sequence"/>
</dbReference>
<gene>
    <name evidence="2" type="ORF">F2Q69_00045182</name>
</gene>
<accession>A0A8S9NJL0</accession>
<dbReference type="InterPro" id="IPR044190">
    <property type="entry name" value="THA8-like"/>
</dbReference>
<evidence type="ECO:0000256" key="1">
    <source>
        <dbReference type="SAM" id="MobiDB-lite"/>
    </source>
</evidence>
<dbReference type="PANTHER" id="PTHR47594:SF4">
    <property type="entry name" value="OS04G0475500 PROTEIN"/>
    <property type="match status" value="1"/>
</dbReference>
<dbReference type="GO" id="GO:0000373">
    <property type="term" value="P:Group II intron splicing"/>
    <property type="evidence" value="ECO:0007669"/>
    <property type="project" value="InterPro"/>
</dbReference>
<dbReference type="Gene3D" id="1.25.40.10">
    <property type="entry name" value="Tetratricopeptide repeat domain"/>
    <property type="match status" value="1"/>
</dbReference>
<dbReference type="EMBL" id="QGKX02001621">
    <property type="protein sequence ID" value="KAF3501269.1"/>
    <property type="molecule type" value="Genomic_DNA"/>
</dbReference>
<protein>
    <submittedName>
        <fullName evidence="2">Uncharacterized protein</fullName>
    </submittedName>
</protein>
<comment type="caution">
    <text evidence="2">The sequence shown here is derived from an EMBL/GenBank/DDBJ whole genome shotgun (WGS) entry which is preliminary data.</text>
</comment>
<sequence length="140" mass="15831">MVVKMRDRSKNRKPLQRGRMLSIEAIQAVQALKRANPPPSTSPSSSSSMLHRVIDSKIRRLLKFDMITWKKHSQGDKMQWKFYSVNDYMENGACFGLQKGIGKARPNYGRSQRFTVADAKTVKKLTSSAGALHCTRNSVC</sequence>
<name>A0A8S9NJL0_BRACR</name>
<dbReference type="InterPro" id="IPR011990">
    <property type="entry name" value="TPR-like_helical_dom_sf"/>
</dbReference>
<evidence type="ECO:0000313" key="3">
    <source>
        <dbReference type="Proteomes" id="UP000712600"/>
    </source>
</evidence>
<evidence type="ECO:0000313" key="2">
    <source>
        <dbReference type="EMBL" id="KAF3501269.1"/>
    </source>
</evidence>